<dbReference type="GO" id="GO:0008726">
    <property type="term" value="F:alkanesulfonate monooxygenase activity"/>
    <property type="evidence" value="ECO:0007669"/>
    <property type="project" value="TreeGrafter"/>
</dbReference>
<accession>A0A8J3IEW7</accession>
<name>A0A8J3IEW7_9CHLR</name>
<sequence>MMQYGVTLPLSGFDGDVQQLIEAAHIAEEEGWDGVFLEDYIVYWSAQGITYDPWLVLAAIATRTKRIRLGLSVTPLSRRRPWKLAREAITLDHISNGRLILGFGLGDDQDKGFTNFGDVADRKQRAEMLDEGLDILAGLMSGKSFSYTGKHYKVDNVTFLPRPVQQPRIPIWIGGFWPHKAPALRAARWDGFLPASGPDENGSSFPKPADIQTIKAFIAEHHTSTTPFDIGVGGNTPGNNPRDAYAQIEPLIEAGATWWCEFALPEPGRTEQALTRIKQGPPRA</sequence>
<keyword evidence="3" id="KW-0560">Oxidoreductase</keyword>
<comment type="caution">
    <text evidence="6">The sequence shown here is derived from an EMBL/GenBank/DDBJ whole genome shotgun (WGS) entry which is preliminary data.</text>
</comment>
<keyword evidence="2" id="KW-0288">FMN</keyword>
<evidence type="ECO:0000256" key="4">
    <source>
        <dbReference type="ARBA" id="ARBA00023033"/>
    </source>
</evidence>
<dbReference type="GO" id="GO:0046306">
    <property type="term" value="P:alkanesulfonate catabolic process"/>
    <property type="evidence" value="ECO:0007669"/>
    <property type="project" value="TreeGrafter"/>
</dbReference>
<evidence type="ECO:0000256" key="3">
    <source>
        <dbReference type="ARBA" id="ARBA00023002"/>
    </source>
</evidence>
<dbReference type="AlphaFoldDB" id="A0A8J3IEW7"/>
<dbReference type="Proteomes" id="UP000597444">
    <property type="component" value="Unassembled WGS sequence"/>
</dbReference>
<organism evidence="6 7">
    <name type="scientific">Reticulibacter mediterranei</name>
    <dbReference type="NCBI Taxonomy" id="2778369"/>
    <lineage>
        <taxon>Bacteria</taxon>
        <taxon>Bacillati</taxon>
        <taxon>Chloroflexota</taxon>
        <taxon>Ktedonobacteria</taxon>
        <taxon>Ktedonobacterales</taxon>
        <taxon>Reticulibacteraceae</taxon>
        <taxon>Reticulibacter</taxon>
    </lineage>
</organism>
<protein>
    <submittedName>
        <fullName evidence="6">Luciferase-like protein</fullName>
    </submittedName>
</protein>
<proteinExistence type="predicted"/>
<dbReference type="Gene3D" id="3.20.20.30">
    <property type="entry name" value="Luciferase-like domain"/>
    <property type="match status" value="1"/>
</dbReference>
<dbReference type="PANTHER" id="PTHR42847">
    <property type="entry name" value="ALKANESULFONATE MONOOXYGENASE"/>
    <property type="match status" value="1"/>
</dbReference>
<reference evidence="6" key="1">
    <citation type="submission" date="2020-10" db="EMBL/GenBank/DDBJ databases">
        <title>Taxonomic study of unclassified bacteria belonging to the class Ktedonobacteria.</title>
        <authorList>
            <person name="Yabe S."/>
            <person name="Wang C.M."/>
            <person name="Zheng Y."/>
            <person name="Sakai Y."/>
            <person name="Cavaletti L."/>
            <person name="Monciardini P."/>
            <person name="Donadio S."/>
        </authorList>
    </citation>
    <scope>NUCLEOTIDE SEQUENCE</scope>
    <source>
        <strain evidence="6">ID150040</strain>
    </source>
</reference>
<dbReference type="InterPro" id="IPR011251">
    <property type="entry name" value="Luciferase-like_dom"/>
</dbReference>
<evidence type="ECO:0000259" key="5">
    <source>
        <dbReference type="Pfam" id="PF00296"/>
    </source>
</evidence>
<dbReference type="InterPro" id="IPR050172">
    <property type="entry name" value="SsuD_RutA_monooxygenase"/>
</dbReference>
<evidence type="ECO:0000313" key="6">
    <source>
        <dbReference type="EMBL" id="GHO92298.1"/>
    </source>
</evidence>
<evidence type="ECO:0000313" key="7">
    <source>
        <dbReference type="Proteomes" id="UP000597444"/>
    </source>
</evidence>
<keyword evidence="4" id="KW-0503">Monooxygenase</keyword>
<dbReference type="InterPro" id="IPR036661">
    <property type="entry name" value="Luciferase-like_sf"/>
</dbReference>
<feature type="domain" description="Luciferase-like" evidence="5">
    <location>
        <begin position="16"/>
        <end position="255"/>
    </location>
</feature>
<dbReference type="PANTHER" id="PTHR42847:SF4">
    <property type="entry name" value="ALKANESULFONATE MONOOXYGENASE-RELATED"/>
    <property type="match status" value="1"/>
</dbReference>
<gene>
    <name evidence="6" type="ORF">KSF_023460</name>
</gene>
<evidence type="ECO:0000256" key="2">
    <source>
        <dbReference type="ARBA" id="ARBA00022643"/>
    </source>
</evidence>
<evidence type="ECO:0000256" key="1">
    <source>
        <dbReference type="ARBA" id="ARBA00022630"/>
    </source>
</evidence>
<keyword evidence="1" id="KW-0285">Flavoprotein</keyword>
<dbReference type="EMBL" id="BNJK01000001">
    <property type="protein sequence ID" value="GHO92298.1"/>
    <property type="molecule type" value="Genomic_DNA"/>
</dbReference>
<dbReference type="SUPFAM" id="SSF51679">
    <property type="entry name" value="Bacterial luciferase-like"/>
    <property type="match status" value="1"/>
</dbReference>
<dbReference type="RefSeq" id="WP_220203140.1">
    <property type="nucleotide sequence ID" value="NZ_BNJK01000001.1"/>
</dbReference>
<keyword evidence="7" id="KW-1185">Reference proteome</keyword>
<dbReference type="Pfam" id="PF00296">
    <property type="entry name" value="Bac_luciferase"/>
    <property type="match status" value="1"/>
</dbReference>